<feature type="transmembrane region" description="Helical" evidence="5">
    <location>
        <begin position="472"/>
        <end position="491"/>
    </location>
</feature>
<feature type="transmembrane region" description="Helical" evidence="5">
    <location>
        <begin position="167"/>
        <end position="186"/>
    </location>
</feature>
<evidence type="ECO:0000256" key="1">
    <source>
        <dbReference type="ARBA" id="ARBA00004141"/>
    </source>
</evidence>
<feature type="transmembrane region" description="Helical" evidence="5">
    <location>
        <begin position="141"/>
        <end position="158"/>
    </location>
</feature>
<feature type="transmembrane region" description="Helical" evidence="5">
    <location>
        <begin position="110"/>
        <end position="129"/>
    </location>
</feature>
<dbReference type="EMBL" id="AACS02000006">
    <property type="protein sequence ID" value="EAU83921.2"/>
    <property type="molecule type" value="Genomic_DNA"/>
</dbReference>
<gene>
    <name evidence="7" type="ORF">CC1G_10326</name>
</gene>
<comment type="caution">
    <text evidence="7">The sequence shown here is derived from an EMBL/GenBank/DDBJ whole genome shotgun (WGS) entry which is preliminary data.</text>
</comment>
<dbReference type="HOGENOM" id="CLU_033641_3_0_1"/>
<evidence type="ECO:0000313" key="8">
    <source>
        <dbReference type="Proteomes" id="UP000001861"/>
    </source>
</evidence>
<reference evidence="7 8" key="1">
    <citation type="journal article" date="2010" name="Proc. Natl. Acad. Sci. U.S.A.">
        <title>Insights into evolution of multicellular fungi from the assembled chromosomes of the mushroom Coprinopsis cinerea (Coprinus cinereus).</title>
        <authorList>
            <person name="Stajich J.E."/>
            <person name="Wilke S.K."/>
            <person name="Ahren D."/>
            <person name="Au C.H."/>
            <person name="Birren B.W."/>
            <person name="Borodovsky M."/>
            <person name="Burns C."/>
            <person name="Canback B."/>
            <person name="Casselton L.A."/>
            <person name="Cheng C.K."/>
            <person name="Deng J."/>
            <person name="Dietrich F.S."/>
            <person name="Fargo D.C."/>
            <person name="Farman M.L."/>
            <person name="Gathman A.C."/>
            <person name="Goldberg J."/>
            <person name="Guigo R."/>
            <person name="Hoegger P.J."/>
            <person name="Hooker J.B."/>
            <person name="Huggins A."/>
            <person name="James T.Y."/>
            <person name="Kamada T."/>
            <person name="Kilaru S."/>
            <person name="Kodira C."/>
            <person name="Kues U."/>
            <person name="Kupfer D."/>
            <person name="Kwan H.S."/>
            <person name="Lomsadze A."/>
            <person name="Li W."/>
            <person name="Lilly W.W."/>
            <person name="Ma L.J."/>
            <person name="Mackey A.J."/>
            <person name="Manning G."/>
            <person name="Martin F."/>
            <person name="Muraguchi H."/>
            <person name="Natvig D.O."/>
            <person name="Palmerini H."/>
            <person name="Ramesh M.A."/>
            <person name="Rehmeyer C.J."/>
            <person name="Roe B.A."/>
            <person name="Shenoy N."/>
            <person name="Stanke M."/>
            <person name="Ter-Hovhannisyan V."/>
            <person name="Tunlid A."/>
            <person name="Velagapudi R."/>
            <person name="Vision T.J."/>
            <person name="Zeng Q."/>
            <person name="Zolan M.E."/>
            <person name="Pukkila P.J."/>
        </authorList>
    </citation>
    <scope>NUCLEOTIDE SEQUENCE [LARGE SCALE GENOMIC DNA]</scope>
    <source>
        <strain evidence="8">Okayama-7 / 130 / ATCC MYA-4618 / FGSC 9003</strain>
    </source>
</reference>
<feature type="domain" description="Sugar phosphate transporter" evidence="6">
    <location>
        <begin position="419"/>
        <end position="488"/>
    </location>
</feature>
<dbReference type="VEuPathDB" id="FungiDB:CC1G_10326"/>
<dbReference type="OMA" id="YFPCGMY"/>
<keyword evidence="8" id="KW-1185">Reference proteome</keyword>
<keyword evidence="2 5" id="KW-0812">Transmembrane</keyword>
<feature type="transmembrane region" description="Helical" evidence="5">
    <location>
        <begin position="44"/>
        <end position="67"/>
    </location>
</feature>
<proteinExistence type="predicted"/>
<dbReference type="RefSeq" id="XP_001837905.2">
    <property type="nucleotide sequence ID" value="XM_001837853.2"/>
</dbReference>
<feature type="transmembrane region" description="Helical" evidence="5">
    <location>
        <begin position="445"/>
        <end position="466"/>
    </location>
</feature>
<dbReference type="Pfam" id="PF03151">
    <property type="entry name" value="TPT"/>
    <property type="match status" value="2"/>
</dbReference>
<evidence type="ECO:0000259" key="6">
    <source>
        <dbReference type="Pfam" id="PF03151"/>
    </source>
</evidence>
<accession>A8P0J5</accession>
<dbReference type="Proteomes" id="UP000001861">
    <property type="component" value="Unassembled WGS sequence"/>
</dbReference>
<dbReference type="InParanoid" id="A8P0J5"/>
<keyword evidence="4 5" id="KW-0472">Membrane</keyword>
<evidence type="ECO:0000256" key="4">
    <source>
        <dbReference type="ARBA" id="ARBA00023136"/>
    </source>
</evidence>
<dbReference type="OrthoDB" id="10261634at2759"/>
<dbReference type="eggNOG" id="KOG1441">
    <property type="taxonomic scope" value="Eukaryota"/>
</dbReference>
<dbReference type="InterPro" id="IPR050186">
    <property type="entry name" value="TPT_transporter"/>
</dbReference>
<feature type="transmembrane region" description="Helical" evidence="5">
    <location>
        <begin position="419"/>
        <end position="438"/>
    </location>
</feature>
<evidence type="ECO:0000256" key="5">
    <source>
        <dbReference type="SAM" id="Phobius"/>
    </source>
</evidence>
<dbReference type="KEGG" id="cci:CC1G_10326"/>
<protein>
    <recommendedName>
        <fullName evidence="6">Sugar phosphate transporter domain-containing protein</fullName>
    </recommendedName>
</protein>
<feature type="transmembrane region" description="Helical" evidence="5">
    <location>
        <begin position="12"/>
        <end position="32"/>
    </location>
</feature>
<dbReference type="AlphaFoldDB" id="A8P0J5"/>
<evidence type="ECO:0000313" key="7">
    <source>
        <dbReference type="EMBL" id="EAU83921.2"/>
    </source>
</evidence>
<name>A8P0J5_COPC7</name>
<sequence>MAAAIEWSSSGAFWLAMYFVLNLALTLYNKIVLNHFPFPYTLTALHALCGTVGTFVLLHWNPSIVFLKDSLRGRRRSNPTNNLRVLTDASQDVPSDPLIPPIPTLRGKELVVLFLYSILYSLNIVVSNASLRLVTVPFHQVVRASAPLFTVALSAILLGKYSSRAKLITLIPVTAGVGLATYGDYYFTPRGFFLTLFGTLLAALKTITTNLLQKRSTSNTEPGKYPPTLSPESAPFKFPPPPSRPWVQVGIVETEKGAIALETIDEKGDKIPSDSLLQTEPLLQETNPAGSAGAPPPSTRNTLMDYILPTRRHRARLHSHSPISIQPTSSYSLSWNRIRLAAIAKLDLPKLSLTPLQLLYLLSPIAFIQTTLLAHFSGELDSVSVHLSRVTEEYVRRNVALEGSVVGRGWAGLSGSPRLWLVMNGVLAFMLNVVSFNANRKVGALAMSVAANVKQVLAVLCSVTLFNLTVTVMNGAGIFLTLVGGAWYAAVQLQERKGNR</sequence>
<evidence type="ECO:0000256" key="3">
    <source>
        <dbReference type="ARBA" id="ARBA00022989"/>
    </source>
</evidence>
<feature type="domain" description="Sugar phosphate transporter" evidence="6">
    <location>
        <begin position="13"/>
        <end position="210"/>
    </location>
</feature>
<evidence type="ECO:0000256" key="2">
    <source>
        <dbReference type="ARBA" id="ARBA00022692"/>
    </source>
</evidence>
<dbReference type="GeneID" id="6014468"/>
<dbReference type="GO" id="GO:0016020">
    <property type="term" value="C:membrane"/>
    <property type="evidence" value="ECO:0007669"/>
    <property type="project" value="UniProtKB-SubCell"/>
</dbReference>
<dbReference type="InterPro" id="IPR004853">
    <property type="entry name" value="Sugar_P_trans_dom"/>
</dbReference>
<comment type="subcellular location">
    <subcellularLocation>
        <location evidence="1">Membrane</location>
        <topology evidence="1">Multi-pass membrane protein</topology>
    </subcellularLocation>
</comment>
<keyword evidence="3 5" id="KW-1133">Transmembrane helix</keyword>
<dbReference type="PANTHER" id="PTHR11132">
    <property type="entry name" value="SOLUTE CARRIER FAMILY 35"/>
    <property type="match status" value="1"/>
</dbReference>
<organism evidence="7 8">
    <name type="scientific">Coprinopsis cinerea (strain Okayama-7 / 130 / ATCC MYA-4618 / FGSC 9003)</name>
    <name type="common">Inky cap fungus</name>
    <name type="synonym">Hormographiella aspergillata</name>
    <dbReference type="NCBI Taxonomy" id="240176"/>
    <lineage>
        <taxon>Eukaryota</taxon>
        <taxon>Fungi</taxon>
        <taxon>Dikarya</taxon>
        <taxon>Basidiomycota</taxon>
        <taxon>Agaricomycotina</taxon>
        <taxon>Agaricomycetes</taxon>
        <taxon>Agaricomycetidae</taxon>
        <taxon>Agaricales</taxon>
        <taxon>Agaricineae</taxon>
        <taxon>Psathyrellaceae</taxon>
        <taxon>Coprinopsis</taxon>
    </lineage>
</organism>